<sequence length="115" mass="12482">MRPVALWLPYQVDDLKAATEFYTVRLGLSEVDRFDGGVVLRAADGAYVELATPGSPGPAPLAFELATDGEVEAAYTALRPRSDELVRGPGRYPRGHYGFEVRGPAGATVMIWSER</sequence>
<name>A0A7W9KN08_9PSEU</name>
<dbReference type="InterPro" id="IPR029068">
    <property type="entry name" value="Glyas_Bleomycin-R_OHBP_Dase"/>
</dbReference>
<dbReference type="Pfam" id="PF00903">
    <property type="entry name" value="Glyoxalase"/>
    <property type="match status" value="1"/>
</dbReference>
<dbReference type="InterPro" id="IPR037523">
    <property type="entry name" value="VOC_core"/>
</dbReference>
<dbReference type="Proteomes" id="UP000585638">
    <property type="component" value="Unassembled WGS sequence"/>
</dbReference>
<keyword evidence="2" id="KW-0560">Oxidoreductase</keyword>
<dbReference type="RefSeq" id="WP_184867256.1">
    <property type="nucleotide sequence ID" value="NZ_BAAAWY010000060.1"/>
</dbReference>
<evidence type="ECO:0000313" key="2">
    <source>
        <dbReference type="EMBL" id="MBB5895465.1"/>
    </source>
</evidence>
<keyword evidence="2" id="KW-0456">Lyase</keyword>
<dbReference type="Gene3D" id="3.10.180.10">
    <property type="entry name" value="2,3-Dihydroxybiphenyl 1,2-Dioxygenase, domain 1"/>
    <property type="match status" value="1"/>
</dbReference>
<dbReference type="PROSITE" id="PS51819">
    <property type="entry name" value="VOC"/>
    <property type="match status" value="1"/>
</dbReference>
<accession>A0A7W9KN08</accession>
<dbReference type="AlphaFoldDB" id="A0A7W9KN08"/>
<protein>
    <submittedName>
        <fullName evidence="2">Catechol 2,3-dioxygenase-like lactoylglutathione lyase family enzyme</fullName>
    </submittedName>
</protein>
<dbReference type="CDD" id="cd06587">
    <property type="entry name" value="VOC"/>
    <property type="match status" value="1"/>
</dbReference>
<comment type="caution">
    <text evidence="2">The sequence shown here is derived from an EMBL/GenBank/DDBJ whole genome shotgun (WGS) entry which is preliminary data.</text>
</comment>
<feature type="domain" description="VOC" evidence="1">
    <location>
        <begin position="4"/>
        <end position="114"/>
    </location>
</feature>
<keyword evidence="2" id="KW-0223">Dioxygenase</keyword>
<dbReference type="GO" id="GO:0051213">
    <property type="term" value="F:dioxygenase activity"/>
    <property type="evidence" value="ECO:0007669"/>
    <property type="project" value="UniProtKB-KW"/>
</dbReference>
<dbReference type="EMBL" id="JACHIR010000001">
    <property type="protein sequence ID" value="MBB5895465.1"/>
    <property type="molecule type" value="Genomic_DNA"/>
</dbReference>
<dbReference type="SUPFAM" id="SSF54593">
    <property type="entry name" value="Glyoxalase/Bleomycin resistance protein/Dihydroxybiphenyl dioxygenase"/>
    <property type="match status" value="1"/>
</dbReference>
<keyword evidence="3" id="KW-1185">Reference proteome</keyword>
<reference evidence="2 3" key="1">
    <citation type="submission" date="2020-08" db="EMBL/GenBank/DDBJ databases">
        <title>Sequencing the genomes of 1000 actinobacteria strains.</title>
        <authorList>
            <person name="Klenk H.-P."/>
        </authorList>
    </citation>
    <scope>NUCLEOTIDE SEQUENCE [LARGE SCALE GENOMIC DNA]</scope>
    <source>
        <strain evidence="2 3">DSM 43851</strain>
    </source>
</reference>
<organism evidence="2 3">
    <name type="scientific">Kutzneria kofuensis</name>
    <dbReference type="NCBI Taxonomy" id="103725"/>
    <lineage>
        <taxon>Bacteria</taxon>
        <taxon>Bacillati</taxon>
        <taxon>Actinomycetota</taxon>
        <taxon>Actinomycetes</taxon>
        <taxon>Pseudonocardiales</taxon>
        <taxon>Pseudonocardiaceae</taxon>
        <taxon>Kutzneria</taxon>
    </lineage>
</organism>
<evidence type="ECO:0000313" key="3">
    <source>
        <dbReference type="Proteomes" id="UP000585638"/>
    </source>
</evidence>
<gene>
    <name evidence="2" type="ORF">BJ998_006661</name>
</gene>
<dbReference type="InterPro" id="IPR004360">
    <property type="entry name" value="Glyas_Fos-R_dOase_dom"/>
</dbReference>
<evidence type="ECO:0000259" key="1">
    <source>
        <dbReference type="PROSITE" id="PS51819"/>
    </source>
</evidence>
<dbReference type="GO" id="GO:0016829">
    <property type="term" value="F:lyase activity"/>
    <property type="evidence" value="ECO:0007669"/>
    <property type="project" value="UniProtKB-KW"/>
</dbReference>
<proteinExistence type="predicted"/>